<dbReference type="EMBL" id="KZ503248">
    <property type="protein sequence ID" value="PKU66759.1"/>
    <property type="molecule type" value="Genomic_DNA"/>
</dbReference>
<proteinExistence type="predicted"/>
<name>A0A2I0VTQ3_9ASPA</name>
<reference evidence="1 2" key="2">
    <citation type="journal article" date="2017" name="Nature">
        <title>The Apostasia genome and the evolution of orchids.</title>
        <authorList>
            <person name="Zhang G.Q."/>
            <person name="Liu K.W."/>
            <person name="Li Z."/>
            <person name="Lohaus R."/>
            <person name="Hsiao Y.Y."/>
            <person name="Niu S.C."/>
            <person name="Wang J.Y."/>
            <person name="Lin Y.C."/>
            <person name="Xu Q."/>
            <person name="Chen L.J."/>
            <person name="Yoshida K."/>
            <person name="Fujiwara S."/>
            <person name="Wang Z.W."/>
            <person name="Zhang Y.Q."/>
            <person name="Mitsuda N."/>
            <person name="Wang M."/>
            <person name="Liu G.H."/>
            <person name="Pecoraro L."/>
            <person name="Huang H.X."/>
            <person name="Xiao X.J."/>
            <person name="Lin M."/>
            <person name="Wu X.Y."/>
            <person name="Wu W.L."/>
            <person name="Chen Y.Y."/>
            <person name="Chang S.B."/>
            <person name="Sakamoto S."/>
            <person name="Ohme-Takagi M."/>
            <person name="Yagi M."/>
            <person name="Zeng S.J."/>
            <person name="Shen C.Y."/>
            <person name="Yeh C.M."/>
            <person name="Luo Y.B."/>
            <person name="Tsai W.C."/>
            <person name="Van de Peer Y."/>
            <person name="Liu Z.J."/>
        </authorList>
    </citation>
    <scope>NUCLEOTIDE SEQUENCE [LARGE SCALE GENOMIC DNA]</scope>
    <source>
        <tissue evidence="1">The whole plant</tissue>
    </source>
</reference>
<gene>
    <name evidence="1" type="ORF">MA16_Dca014178</name>
</gene>
<dbReference type="Gene3D" id="3.40.50.1110">
    <property type="entry name" value="SGNH hydrolase"/>
    <property type="match status" value="1"/>
</dbReference>
<dbReference type="Proteomes" id="UP000233837">
    <property type="component" value="Unassembled WGS sequence"/>
</dbReference>
<dbReference type="AlphaFoldDB" id="A0A2I0VTQ3"/>
<dbReference type="InterPro" id="IPR036514">
    <property type="entry name" value="SGNH_hydro_sf"/>
</dbReference>
<reference evidence="1 2" key="1">
    <citation type="journal article" date="2016" name="Sci. Rep.">
        <title>The Dendrobium catenatum Lindl. genome sequence provides insights into polysaccharide synthase, floral development and adaptive evolution.</title>
        <authorList>
            <person name="Zhang G.Q."/>
            <person name="Xu Q."/>
            <person name="Bian C."/>
            <person name="Tsai W.C."/>
            <person name="Yeh C.M."/>
            <person name="Liu K.W."/>
            <person name="Yoshida K."/>
            <person name="Zhang L.S."/>
            <person name="Chang S.B."/>
            <person name="Chen F."/>
            <person name="Shi Y."/>
            <person name="Su Y.Y."/>
            <person name="Zhang Y.Q."/>
            <person name="Chen L.J."/>
            <person name="Yin Y."/>
            <person name="Lin M."/>
            <person name="Huang H."/>
            <person name="Deng H."/>
            <person name="Wang Z.W."/>
            <person name="Zhu S.L."/>
            <person name="Zhao X."/>
            <person name="Deng C."/>
            <person name="Niu S.C."/>
            <person name="Huang J."/>
            <person name="Wang M."/>
            <person name="Liu G.H."/>
            <person name="Yang H.J."/>
            <person name="Xiao X.J."/>
            <person name="Hsiao Y.Y."/>
            <person name="Wu W.L."/>
            <person name="Chen Y.Y."/>
            <person name="Mitsuda N."/>
            <person name="Ohme-Takagi M."/>
            <person name="Luo Y.B."/>
            <person name="Van de Peer Y."/>
            <person name="Liu Z.J."/>
        </authorList>
    </citation>
    <scope>NUCLEOTIDE SEQUENCE [LARGE SCALE GENOMIC DNA]</scope>
    <source>
        <tissue evidence="1">The whole plant</tissue>
    </source>
</reference>
<sequence>MQRLYQLDARKIVMGSIVPIGCVPYQTSLAPLDETGCAALPNQLAIKYNGKLRGIDECGHGYVPSIGGFSNATSSPGWSSATRTLSPTVEDSRLWSSELDSSRIASAMRFEEHGCSRRSNPSMYKII</sequence>
<accession>A0A2I0VTQ3</accession>
<organism evidence="1 2">
    <name type="scientific">Dendrobium catenatum</name>
    <dbReference type="NCBI Taxonomy" id="906689"/>
    <lineage>
        <taxon>Eukaryota</taxon>
        <taxon>Viridiplantae</taxon>
        <taxon>Streptophyta</taxon>
        <taxon>Embryophyta</taxon>
        <taxon>Tracheophyta</taxon>
        <taxon>Spermatophyta</taxon>
        <taxon>Magnoliopsida</taxon>
        <taxon>Liliopsida</taxon>
        <taxon>Asparagales</taxon>
        <taxon>Orchidaceae</taxon>
        <taxon>Epidendroideae</taxon>
        <taxon>Malaxideae</taxon>
        <taxon>Dendrobiinae</taxon>
        <taxon>Dendrobium</taxon>
    </lineage>
</organism>
<protein>
    <submittedName>
        <fullName evidence="1">GDSL esterase/lipase</fullName>
    </submittedName>
</protein>
<evidence type="ECO:0000313" key="2">
    <source>
        <dbReference type="Proteomes" id="UP000233837"/>
    </source>
</evidence>
<keyword evidence="2" id="KW-1185">Reference proteome</keyword>
<evidence type="ECO:0000313" key="1">
    <source>
        <dbReference type="EMBL" id="PKU66759.1"/>
    </source>
</evidence>